<reference evidence="2 3" key="1">
    <citation type="submission" date="2024-02" db="EMBL/GenBank/DDBJ databases">
        <authorList>
            <person name="Saticioglu I.B."/>
        </authorList>
    </citation>
    <scope>NUCLEOTIDE SEQUENCE [LARGE SCALE GENOMIC DNA]</scope>
    <source>
        <strain evidence="2 3">Mu-80</strain>
    </source>
</reference>
<evidence type="ECO:0000313" key="3">
    <source>
        <dbReference type="Proteomes" id="UP001371224"/>
    </source>
</evidence>
<proteinExistence type="predicted"/>
<feature type="signal peptide" evidence="1">
    <location>
        <begin position="1"/>
        <end position="18"/>
    </location>
</feature>
<dbReference type="PROSITE" id="PS51257">
    <property type="entry name" value="PROKAR_LIPOPROTEIN"/>
    <property type="match status" value="1"/>
</dbReference>
<sequence>MRLRFFISVVATATIAMATTGCAQGEAAEIANIVDSDTYVELYQETVVSFPEHLPDGMTFPDTPPPMEGEIGRGNAAGAAYFYWVCAWEDIYLTKTDSSTRQTAMDAMRKFPQTEWGSRYYDDPDNVWGATLDAAELGDLTELRAFHESDCSFYRTGDGA</sequence>
<feature type="chain" id="PRO_5046788905" description="Lipoprotein" evidence="1">
    <location>
        <begin position="19"/>
        <end position="160"/>
    </location>
</feature>
<keyword evidence="1" id="KW-0732">Signal</keyword>
<accession>A0ABU8LAW1</accession>
<evidence type="ECO:0008006" key="4">
    <source>
        <dbReference type="Google" id="ProtNLM"/>
    </source>
</evidence>
<dbReference type="Proteomes" id="UP001371224">
    <property type="component" value="Unassembled WGS sequence"/>
</dbReference>
<dbReference type="EMBL" id="JBBDGM010000006">
    <property type="protein sequence ID" value="MEJ1088462.1"/>
    <property type="molecule type" value="Genomic_DNA"/>
</dbReference>
<protein>
    <recommendedName>
        <fullName evidence="4">Lipoprotein</fullName>
    </recommendedName>
</protein>
<keyword evidence="3" id="KW-1185">Reference proteome</keyword>
<name>A0ABU8LAW1_9MICO</name>
<evidence type="ECO:0000256" key="1">
    <source>
        <dbReference type="SAM" id="SignalP"/>
    </source>
</evidence>
<organism evidence="2 3">
    <name type="scientific">Microbacterium bandirmense</name>
    <dbReference type="NCBI Taxonomy" id="3122050"/>
    <lineage>
        <taxon>Bacteria</taxon>
        <taxon>Bacillati</taxon>
        <taxon>Actinomycetota</taxon>
        <taxon>Actinomycetes</taxon>
        <taxon>Micrococcales</taxon>
        <taxon>Microbacteriaceae</taxon>
        <taxon>Microbacterium</taxon>
    </lineage>
</organism>
<gene>
    <name evidence="2" type="ORF">WDU99_09055</name>
</gene>
<comment type="caution">
    <text evidence="2">The sequence shown here is derived from an EMBL/GenBank/DDBJ whole genome shotgun (WGS) entry which is preliminary data.</text>
</comment>
<evidence type="ECO:0000313" key="2">
    <source>
        <dbReference type="EMBL" id="MEJ1088462.1"/>
    </source>
</evidence>
<dbReference type="RefSeq" id="WP_337332124.1">
    <property type="nucleotide sequence ID" value="NZ_JBBDGM010000006.1"/>
</dbReference>